<keyword evidence="2" id="KW-0732">Signal</keyword>
<feature type="chain" id="PRO_5042080603" description="RxLR effector protein" evidence="2">
    <location>
        <begin position="20"/>
        <end position="93"/>
    </location>
</feature>
<sequence>MKTTALLTVTTIMLAFASADTSPRQLRSTLLTTQDTDSYSGNRKLLTEGLVNGLLGGLNSLLNNLTPSTAPPTSATPQPDPDEIDILRSRRVS</sequence>
<name>A0AAD9GXH8_9STRA</name>
<evidence type="ECO:0008006" key="5">
    <source>
        <dbReference type="Google" id="ProtNLM"/>
    </source>
</evidence>
<protein>
    <recommendedName>
        <fullName evidence="5">RxLR effector protein</fullName>
    </recommendedName>
</protein>
<organism evidence="3 4">
    <name type="scientific">Phytophthora citrophthora</name>
    <dbReference type="NCBI Taxonomy" id="4793"/>
    <lineage>
        <taxon>Eukaryota</taxon>
        <taxon>Sar</taxon>
        <taxon>Stramenopiles</taxon>
        <taxon>Oomycota</taxon>
        <taxon>Peronosporomycetes</taxon>
        <taxon>Peronosporales</taxon>
        <taxon>Peronosporaceae</taxon>
        <taxon>Phytophthora</taxon>
    </lineage>
</organism>
<feature type="signal peptide" evidence="2">
    <location>
        <begin position="1"/>
        <end position="19"/>
    </location>
</feature>
<evidence type="ECO:0000313" key="3">
    <source>
        <dbReference type="EMBL" id="KAK1946562.1"/>
    </source>
</evidence>
<comment type="caution">
    <text evidence="3">The sequence shown here is derived from an EMBL/GenBank/DDBJ whole genome shotgun (WGS) entry which is preliminary data.</text>
</comment>
<accession>A0AAD9GXH8</accession>
<gene>
    <name evidence="3" type="ORF">P3T76_002115</name>
</gene>
<proteinExistence type="predicted"/>
<evidence type="ECO:0000313" key="4">
    <source>
        <dbReference type="Proteomes" id="UP001259832"/>
    </source>
</evidence>
<dbReference type="EMBL" id="JASMQC010000003">
    <property type="protein sequence ID" value="KAK1946562.1"/>
    <property type="molecule type" value="Genomic_DNA"/>
</dbReference>
<keyword evidence="4" id="KW-1185">Reference proteome</keyword>
<dbReference type="AlphaFoldDB" id="A0AAD9GXH8"/>
<feature type="compositionally biased region" description="Low complexity" evidence="1">
    <location>
        <begin position="65"/>
        <end position="77"/>
    </location>
</feature>
<evidence type="ECO:0000256" key="1">
    <source>
        <dbReference type="SAM" id="MobiDB-lite"/>
    </source>
</evidence>
<evidence type="ECO:0000256" key="2">
    <source>
        <dbReference type="SAM" id="SignalP"/>
    </source>
</evidence>
<feature type="region of interest" description="Disordered" evidence="1">
    <location>
        <begin position="65"/>
        <end position="93"/>
    </location>
</feature>
<dbReference type="Proteomes" id="UP001259832">
    <property type="component" value="Unassembled WGS sequence"/>
</dbReference>
<reference evidence="3" key="1">
    <citation type="submission" date="2023-08" db="EMBL/GenBank/DDBJ databases">
        <title>Reference Genome Resource for the Citrus Pathogen Phytophthora citrophthora.</title>
        <authorList>
            <person name="Moller H."/>
            <person name="Coetzee B."/>
            <person name="Rose L.J."/>
            <person name="Van Niekerk J.M."/>
        </authorList>
    </citation>
    <scope>NUCLEOTIDE SEQUENCE</scope>
    <source>
        <strain evidence="3">STE-U-9442</strain>
    </source>
</reference>